<dbReference type="Proteomes" id="UP000035642">
    <property type="component" value="Unassembled WGS sequence"/>
</dbReference>
<keyword evidence="1" id="KW-1133">Transmembrane helix</keyword>
<accession>A0A0K0DMW7</accession>
<sequence length="287" mass="32187">MKEGRGQHASVNGLQKMNEKLSIPLIMNVLVVTSSLIALTETQWNVPIINSGLNTILDPGQSQPVGSLDRFYERSPANYPGVNPLTAQLAPQFAQFGSHYPGYGIPIIPTAASAIYRGSRNIFDSQPMMPLSQTEHIPPFSYQLPEMFGGQRFSLEQLRSGIQRTGYGQFQGDDFMGSIEKPASLPPSQPIRVIPPFLEKQSKEVQDESLYSKYQHTSVNDMYAKRQKVHDAVESMSPEAQRQFQKVSALMTRPGMSQQERLLKIQDLYSKISDSIQKEFDSKFINL</sequence>
<keyword evidence="1" id="KW-0812">Transmembrane</keyword>
<dbReference type="AlphaFoldDB" id="A0A0K0DMW7"/>
<proteinExistence type="predicted"/>
<evidence type="ECO:0000313" key="3">
    <source>
        <dbReference type="WBParaSite" id="ACAC_0001306901-mRNA-1"/>
    </source>
</evidence>
<keyword evidence="2" id="KW-1185">Reference proteome</keyword>
<organism evidence="2 3">
    <name type="scientific">Angiostrongylus cantonensis</name>
    <name type="common">Rat lungworm</name>
    <dbReference type="NCBI Taxonomy" id="6313"/>
    <lineage>
        <taxon>Eukaryota</taxon>
        <taxon>Metazoa</taxon>
        <taxon>Ecdysozoa</taxon>
        <taxon>Nematoda</taxon>
        <taxon>Chromadorea</taxon>
        <taxon>Rhabditida</taxon>
        <taxon>Rhabditina</taxon>
        <taxon>Rhabditomorpha</taxon>
        <taxon>Strongyloidea</taxon>
        <taxon>Metastrongylidae</taxon>
        <taxon>Angiostrongylus</taxon>
    </lineage>
</organism>
<reference evidence="2" key="1">
    <citation type="submission" date="2012-09" db="EMBL/GenBank/DDBJ databases">
        <authorList>
            <person name="Martin A.A."/>
        </authorList>
    </citation>
    <scope>NUCLEOTIDE SEQUENCE</scope>
</reference>
<evidence type="ECO:0000313" key="2">
    <source>
        <dbReference type="Proteomes" id="UP000035642"/>
    </source>
</evidence>
<evidence type="ECO:0000256" key="1">
    <source>
        <dbReference type="SAM" id="Phobius"/>
    </source>
</evidence>
<name>A0A0K0DMW7_ANGCA</name>
<feature type="transmembrane region" description="Helical" evidence="1">
    <location>
        <begin position="21"/>
        <end position="39"/>
    </location>
</feature>
<dbReference type="WBParaSite" id="ACAC_0001306901-mRNA-1">
    <property type="protein sequence ID" value="ACAC_0001306901-mRNA-1"/>
    <property type="gene ID" value="ACAC_0001306901"/>
</dbReference>
<keyword evidence="1" id="KW-0472">Membrane</keyword>
<protein>
    <submittedName>
        <fullName evidence="3">DUF148 domain-containing protein</fullName>
    </submittedName>
</protein>
<reference evidence="3" key="2">
    <citation type="submission" date="2017-02" db="UniProtKB">
        <authorList>
            <consortium name="WormBaseParasite"/>
        </authorList>
    </citation>
    <scope>IDENTIFICATION</scope>
</reference>